<gene>
    <name evidence="1" type="ORF">MRATA1EN22A_LOCUS4892</name>
</gene>
<sequence>MCAQSCLTLCNPLDYSPRGSSVHVFQAIVLEWVAVSSRGFTQHRDRTHSLMCVYVQLLSHVYLFVTPWTVTCHFPLSMEFSRQEYWSELPFPPPGDLPEPGIEPTTLTSHALAGRFFTAEPAGKPYSLIGYSYSYFTYTYRNREDTS</sequence>
<accession>A0AC59YDN9</accession>
<reference evidence="1" key="1">
    <citation type="submission" date="2023-05" db="EMBL/GenBank/DDBJ databases">
        <authorList>
            <consortium name="ELIXIR-Norway"/>
        </authorList>
    </citation>
    <scope>NUCLEOTIDE SEQUENCE</scope>
</reference>
<proteinExistence type="predicted"/>
<evidence type="ECO:0000313" key="2">
    <source>
        <dbReference type="Proteomes" id="UP001162501"/>
    </source>
</evidence>
<dbReference type="Proteomes" id="UP001162501">
    <property type="component" value="Chromosome 13"/>
</dbReference>
<evidence type="ECO:0000313" key="1">
    <source>
        <dbReference type="EMBL" id="CAM9606043.1"/>
    </source>
</evidence>
<organism evidence="1 2">
    <name type="scientific">Rangifer tarandus platyrhynchus</name>
    <name type="common">Svalbard reindeer</name>
    <dbReference type="NCBI Taxonomy" id="3082113"/>
    <lineage>
        <taxon>Eukaryota</taxon>
        <taxon>Metazoa</taxon>
        <taxon>Chordata</taxon>
        <taxon>Craniata</taxon>
        <taxon>Vertebrata</taxon>
        <taxon>Euteleostomi</taxon>
        <taxon>Mammalia</taxon>
        <taxon>Eutheria</taxon>
        <taxon>Laurasiatheria</taxon>
        <taxon>Artiodactyla</taxon>
        <taxon>Ruminantia</taxon>
        <taxon>Pecora</taxon>
        <taxon>Cervidae</taxon>
        <taxon>Odocoileinae</taxon>
        <taxon>Rangifer</taxon>
    </lineage>
</organism>
<reference evidence="1" key="2">
    <citation type="submission" date="2025-03" db="EMBL/GenBank/DDBJ databases">
        <authorList>
            <consortium name="ELIXIR-Norway"/>
            <consortium name="Elixir Norway"/>
        </authorList>
    </citation>
    <scope>NUCLEOTIDE SEQUENCE</scope>
</reference>
<name>A0AC59YDN9_RANTA</name>
<dbReference type="EMBL" id="OX596097">
    <property type="protein sequence ID" value="CAM9606043.1"/>
    <property type="molecule type" value="Genomic_DNA"/>
</dbReference>
<protein>
    <submittedName>
        <fullName evidence="1">Uncharacterized protein</fullName>
    </submittedName>
</protein>